<feature type="domain" description="HTH lysR-type" evidence="5">
    <location>
        <begin position="4"/>
        <end position="61"/>
    </location>
</feature>
<dbReference type="EMBL" id="FRCA01000005">
    <property type="protein sequence ID" value="SHM12192.1"/>
    <property type="molecule type" value="Genomic_DNA"/>
</dbReference>
<dbReference type="PANTHER" id="PTHR30126:SF40">
    <property type="entry name" value="HTH-TYPE TRANSCRIPTIONAL REGULATOR GLTR"/>
    <property type="match status" value="1"/>
</dbReference>
<organism evidence="7 8">
    <name type="scientific">Halomonas cupida</name>
    <dbReference type="NCBI Taxonomy" id="44933"/>
    <lineage>
        <taxon>Bacteria</taxon>
        <taxon>Pseudomonadati</taxon>
        <taxon>Pseudomonadota</taxon>
        <taxon>Gammaproteobacteria</taxon>
        <taxon>Oceanospirillales</taxon>
        <taxon>Halomonadaceae</taxon>
        <taxon>Halomonas</taxon>
    </lineage>
</organism>
<accession>A0A1M7G725</accession>
<name>A0A1M7G725_9GAMM</name>
<evidence type="ECO:0000256" key="4">
    <source>
        <dbReference type="ARBA" id="ARBA00023163"/>
    </source>
</evidence>
<dbReference type="GO" id="GO:0000976">
    <property type="term" value="F:transcription cis-regulatory region binding"/>
    <property type="evidence" value="ECO:0007669"/>
    <property type="project" value="TreeGrafter"/>
</dbReference>
<dbReference type="Gene3D" id="1.10.10.10">
    <property type="entry name" value="Winged helix-like DNA-binding domain superfamily/Winged helix DNA-binding domain"/>
    <property type="match status" value="1"/>
</dbReference>
<evidence type="ECO:0000313" key="6">
    <source>
        <dbReference type="EMBL" id="GEN23681.1"/>
    </source>
</evidence>
<evidence type="ECO:0000256" key="2">
    <source>
        <dbReference type="ARBA" id="ARBA00023015"/>
    </source>
</evidence>
<dbReference type="SUPFAM" id="SSF53850">
    <property type="entry name" value="Periplasmic binding protein-like II"/>
    <property type="match status" value="1"/>
</dbReference>
<reference evidence="6 9" key="2">
    <citation type="submission" date="2019-07" db="EMBL/GenBank/DDBJ databases">
        <title>Whole genome shotgun sequence of Halomonas cupida NBRC 102219.</title>
        <authorList>
            <person name="Hosoyama A."/>
            <person name="Uohara A."/>
            <person name="Ohji S."/>
            <person name="Ichikawa N."/>
        </authorList>
    </citation>
    <scope>NUCLEOTIDE SEQUENCE [LARGE SCALE GENOMIC DNA]</scope>
    <source>
        <strain evidence="6 9">NBRC 102219</strain>
    </source>
</reference>
<dbReference type="InterPro" id="IPR036390">
    <property type="entry name" value="WH_DNA-bd_sf"/>
</dbReference>
<dbReference type="Pfam" id="PF03466">
    <property type="entry name" value="LysR_substrate"/>
    <property type="match status" value="1"/>
</dbReference>
<evidence type="ECO:0000313" key="7">
    <source>
        <dbReference type="EMBL" id="SHM12192.1"/>
    </source>
</evidence>
<keyword evidence="3 7" id="KW-0238">DNA-binding</keyword>
<evidence type="ECO:0000259" key="5">
    <source>
        <dbReference type="PROSITE" id="PS50931"/>
    </source>
</evidence>
<evidence type="ECO:0000313" key="9">
    <source>
        <dbReference type="Proteomes" id="UP000321726"/>
    </source>
</evidence>
<proteinExistence type="inferred from homology"/>
<gene>
    <name evidence="6" type="ORF">HCU01_16300</name>
    <name evidence="7" type="ORF">SAMN05660971_02222</name>
</gene>
<reference evidence="7 8" key="1">
    <citation type="submission" date="2016-11" db="EMBL/GenBank/DDBJ databases">
        <authorList>
            <person name="Jaros S."/>
            <person name="Januszkiewicz K."/>
            <person name="Wedrychowicz H."/>
        </authorList>
    </citation>
    <scope>NUCLEOTIDE SEQUENCE [LARGE SCALE GENOMIC DNA]</scope>
    <source>
        <strain evidence="7 8">DSM 4740</strain>
    </source>
</reference>
<keyword evidence="4" id="KW-0804">Transcription</keyword>
<evidence type="ECO:0000313" key="8">
    <source>
        <dbReference type="Proteomes" id="UP000184123"/>
    </source>
</evidence>
<dbReference type="InterPro" id="IPR036388">
    <property type="entry name" value="WH-like_DNA-bd_sf"/>
</dbReference>
<evidence type="ECO:0000256" key="1">
    <source>
        <dbReference type="ARBA" id="ARBA00009437"/>
    </source>
</evidence>
<sequence>MDRLDWNLLRTFQVIVQMQSISSASARLHITQSAVSQALRRLETQLDRKLIERSGGHFYLTTSGRHVYEIAEAVNGDISRLQLLLSSVDNDVVGEIKVLAASRIQSDVYDRFWANFRAHYPAINVHLDVMRSDDIIDTLRNATATIGIGLAPRPIKGLERYFFLRQRYAMFCGKGHHLFSAETTRLEDLANEDFVSFSSDIIGGSLSPLTIFRDQHGFTGKVIATSPNYDEIVRLLIAGYGIGCLPRHSAGLEVDRGRLRMLPPEDGICDVELHMLWKKDALTLAGQAFVDEFIHYMDDHDDDERARCSG</sequence>
<dbReference type="RefSeq" id="WP_073435263.1">
    <property type="nucleotide sequence ID" value="NZ_BJXU01000053.1"/>
</dbReference>
<comment type="similarity">
    <text evidence="1">Belongs to the LysR transcriptional regulatory family.</text>
</comment>
<dbReference type="CDD" id="cd05466">
    <property type="entry name" value="PBP2_LTTR_substrate"/>
    <property type="match status" value="1"/>
</dbReference>
<dbReference type="SUPFAM" id="SSF46785">
    <property type="entry name" value="Winged helix' DNA-binding domain"/>
    <property type="match status" value="1"/>
</dbReference>
<dbReference type="Gene3D" id="3.40.190.290">
    <property type="match status" value="1"/>
</dbReference>
<keyword evidence="2" id="KW-0805">Transcription regulation</keyword>
<dbReference type="PRINTS" id="PR00039">
    <property type="entry name" value="HTHLYSR"/>
</dbReference>
<dbReference type="Proteomes" id="UP000321726">
    <property type="component" value="Unassembled WGS sequence"/>
</dbReference>
<dbReference type="PANTHER" id="PTHR30126">
    <property type="entry name" value="HTH-TYPE TRANSCRIPTIONAL REGULATOR"/>
    <property type="match status" value="1"/>
</dbReference>
<dbReference type="Pfam" id="PF00126">
    <property type="entry name" value="HTH_1"/>
    <property type="match status" value="1"/>
</dbReference>
<dbReference type="OrthoDB" id="8587655at2"/>
<dbReference type="STRING" id="44933.SAMN05660971_02222"/>
<dbReference type="Proteomes" id="UP000184123">
    <property type="component" value="Unassembled WGS sequence"/>
</dbReference>
<evidence type="ECO:0000256" key="3">
    <source>
        <dbReference type="ARBA" id="ARBA00023125"/>
    </source>
</evidence>
<dbReference type="InterPro" id="IPR000847">
    <property type="entry name" value="LysR_HTH_N"/>
</dbReference>
<protein>
    <submittedName>
        <fullName evidence="7">DNA-binding transcriptional regulator, LysR family</fullName>
    </submittedName>
    <submittedName>
        <fullName evidence="6">LysR family transcriptional regulator</fullName>
    </submittedName>
</protein>
<dbReference type="AlphaFoldDB" id="A0A1M7G725"/>
<dbReference type="GO" id="GO:0003700">
    <property type="term" value="F:DNA-binding transcription factor activity"/>
    <property type="evidence" value="ECO:0007669"/>
    <property type="project" value="InterPro"/>
</dbReference>
<keyword evidence="9" id="KW-1185">Reference proteome</keyword>
<dbReference type="PROSITE" id="PS50931">
    <property type="entry name" value="HTH_LYSR"/>
    <property type="match status" value="1"/>
</dbReference>
<dbReference type="InterPro" id="IPR005119">
    <property type="entry name" value="LysR_subst-bd"/>
</dbReference>
<dbReference type="EMBL" id="BJXU01000053">
    <property type="protein sequence ID" value="GEN23681.1"/>
    <property type="molecule type" value="Genomic_DNA"/>
</dbReference>